<evidence type="ECO:0000256" key="7">
    <source>
        <dbReference type="PIRSR" id="PIRSR600269-50"/>
    </source>
</evidence>
<dbReference type="EC" id="1.4.3.-" evidence="9"/>
<dbReference type="PANTHER" id="PTHR10638">
    <property type="entry name" value="COPPER AMINE OXIDASE"/>
    <property type="match status" value="1"/>
</dbReference>
<dbReference type="InterPro" id="IPR049948">
    <property type="entry name" value="Cu_Am_ox_TPQ-bd"/>
</dbReference>
<dbReference type="InterPro" id="IPR015798">
    <property type="entry name" value="Cu_amine_oxidase_C"/>
</dbReference>
<keyword evidence="2 9" id="KW-0479">Metal-binding</keyword>
<feature type="modified residue" description="2',4',5'-topaquinone" evidence="8">
    <location>
        <position position="463"/>
    </location>
</feature>
<name>B8LKL1_PICSI</name>
<dbReference type="GO" id="GO:0008131">
    <property type="term" value="F:primary methylamine oxidase activity"/>
    <property type="evidence" value="ECO:0007669"/>
    <property type="project" value="InterPro"/>
</dbReference>
<evidence type="ECO:0000256" key="2">
    <source>
        <dbReference type="ARBA" id="ARBA00022723"/>
    </source>
</evidence>
<feature type="active site" description="Proton acceptor" evidence="7">
    <location>
        <position position="375"/>
    </location>
</feature>
<comment type="similarity">
    <text evidence="1 9">Belongs to the copper/topaquinone oxidase family.</text>
</comment>
<keyword evidence="5 9" id="KW-0186">Copper</keyword>
<comment type="PTM">
    <text evidence="8 9">Topaquinone (TPQ) is generated by copper-dependent autoxidation of a specific tyrosyl residue.</text>
</comment>
<sequence length="730" mass="82348">MEPTSYRRVLFLLMASLLLLLLSIRTWIRLPSLGSAKIELDCSEYGSWCTFKNRIQSRSGAFIQRTKPKQQQKADHESEVAKHPLDPLTLREIQRVQSIMQKTSIFNQGKFALHSVVLEEPLKEEVLSWKAGSNLPTRKASVIAWADGHAYKLIVDLVLGQIVENQISHENGYPAMTMEDMTSAVQVPLKSKEFVEIVEKRKVNMSDLACGPISSGWFGAGEEGLRLIKVMCFSSAGTANYFMRPIEGLVVLVDMDAKKVLKIIDDGKDIPLPKAEGTDYRLSAQKYPLIPPLNPISIEQPQGPSFKIDGHQVKWGSWEFHVKPDPRAGMIISVATVKDPETGKMRRVLYKGFTSELFVPYMDTSEGWYFKTYLDAGEYGIGLTAMSLDPLNDCPRNAYYMDGLFATADGTPYVRSNMVCIFERYAGEIAWRHTECPITDMQIREVRPKVTLVVRMAASVGNYDYIVDWEFQTDGLIRAKVGLSGILMIKGTKYENVDQISSTDELHGTLLAENIIGVSHDHYITFYLDMDIDGKDNSFVQVEMAKKTVKNGPTPRKSFWKAEKHIAQTEKDAQIKLSLYQPAEFHVINPSRKTNIGNPVGYKLVPGATAASLLDHDDPPQLRAAFTNNQIWVTPYNRSEEWAGGQYVYQSKGDDTLAVWSDRDRPIENKDIVIWYTLGFHHLPCQEDYPIMPTVSSSFDLKPTNFFDRNPIMRTTPCYEKDLPTCAASS</sequence>
<evidence type="ECO:0000256" key="8">
    <source>
        <dbReference type="PIRSR" id="PIRSR600269-51"/>
    </source>
</evidence>
<evidence type="ECO:0000256" key="5">
    <source>
        <dbReference type="ARBA" id="ARBA00023008"/>
    </source>
</evidence>
<evidence type="ECO:0000256" key="4">
    <source>
        <dbReference type="ARBA" id="ARBA00023002"/>
    </source>
</evidence>
<evidence type="ECO:0000313" key="13">
    <source>
        <dbReference type="EMBL" id="ABR16191.1"/>
    </source>
</evidence>
<evidence type="ECO:0000256" key="3">
    <source>
        <dbReference type="ARBA" id="ARBA00022772"/>
    </source>
</evidence>
<dbReference type="GO" id="GO:0005507">
    <property type="term" value="F:copper ion binding"/>
    <property type="evidence" value="ECO:0007669"/>
    <property type="project" value="InterPro"/>
</dbReference>
<dbReference type="InterPro" id="IPR049947">
    <property type="entry name" value="Cu_Am_Ox_Cu-bd"/>
</dbReference>
<dbReference type="Pfam" id="PF02728">
    <property type="entry name" value="Cu_amine_oxidN3"/>
    <property type="match status" value="1"/>
</dbReference>
<keyword evidence="6" id="KW-1015">Disulfide bond</keyword>
<dbReference type="InterPro" id="IPR016182">
    <property type="entry name" value="Cu_amine_oxidase_N-reg"/>
</dbReference>
<dbReference type="Gene3D" id="3.10.450.40">
    <property type="match status" value="2"/>
</dbReference>
<dbReference type="Pfam" id="PF01179">
    <property type="entry name" value="Cu_amine_oxid"/>
    <property type="match status" value="1"/>
</dbReference>
<dbReference type="OMA" id="HNNTVTY"/>
<dbReference type="SUPFAM" id="SSF49998">
    <property type="entry name" value="Amine oxidase catalytic domain"/>
    <property type="match status" value="1"/>
</dbReference>
<reference evidence="13" key="1">
    <citation type="submission" date="2007-06" db="EMBL/GenBank/DDBJ databases">
        <title>Full length cDNA sequences from Sitka Spruce (Picea sitchensis).</title>
        <authorList>
            <person name="Ralph S.G."/>
            <person name="Chun H.E."/>
            <person name="Liao N."/>
            <person name="Ali J."/>
            <person name="Reid K."/>
            <person name="Kolosova N."/>
            <person name="Cooper N."/>
            <person name="Cullis C."/>
            <person name="Jancsik S."/>
            <person name="Moore R."/>
            <person name="Mayo M."/>
            <person name="Wagner S."/>
            <person name="Holt R.A."/>
            <person name="Jones S.J.M."/>
            <person name="Marra M.A."/>
            <person name="Ritland C.E."/>
            <person name="Ritland K."/>
            <person name="Bohlmann J."/>
        </authorList>
    </citation>
    <scope>NUCLEOTIDE SEQUENCE</scope>
    <source>
        <tissue evidence="13">Green portion of the leader tissue</tissue>
    </source>
</reference>
<dbReference type="Gene3D" id="2.70.98.20">
    <property type="entry name" value="Copper amine oxidase, catalytic domain"/>
    <property type="match status" value="1"/>
</dbReference>
<evidence type="ECO:0000256" key="9">
    <source>
        <dbReference type="RuleBase" id="RU000672"/>
    </source>
</evidence>
<accession>B8LKL1</accession>
<dbReference type="PROSITE" id="PS01165">
    <property type="entry name" value="COPPER_AMINE_OXID_2"/>
    <property type="match status" value="1"/>
</dbReference>
<dbReference type="GO" id="GO:0009308">
    <property type="term" value="P:amine metabolic process"/>
    <property type="evidence" value="ECO:0007669"/>
    <property type="project" value="UniProtKB-UniRule"/>
</dbReference>
<dbReference type="GO" id="GO:0048038">
    <property type="term" value="F:quinone binding"/>
    <property type="evidence" value="ECO:0007669"/>
    <property type="project" value="InterPro"/>
</dbReference>
<dbReference type="PANTHER" id="PTHR10638:SF41">
    <property type="entry name" value="AMINE OXIDASE"/>
    <property type="match status" value="1"/>
</dbReference>
<keyword evidence="4 9" id="KW-0560">Oxidoreductase</keyword>
<dbReference type="FunFam" id="2.70.98.20:FF:000004">
    <property type="entry name" value="Amine oxidase"/>
    <property type="match status" value="1"/>
</dbReference>
<evidence type="ECO:0000259" key="10">
    <source>
        <dbReference type="Pfam" id="PF01179"/>
    </source>
</evidence>
<keyword evidence="3 7" id="KW-0801">TPQ</keyword>
<dbReference type="SUPFAM" id="SSF54416">
    <property type="entry name" value="Amine oxidase N-terminal region"/>
    <property type="match status" value="2"/>
</dbReference>
<dbReference type="InterPro" id="IPR036460">
    <property type="entry name" value="Cu_amine_oxidase_C_sf"/>
</dbReference>
<feature type="domain" description="Copper amine oxidase N3-terminal" evidence="12">
    <location>
        <begin position="174"/>
        <end position="272"/>
    </location>
</feature>
<feature type="domain" description="Copper amine oxidase catalytic" evidence="10">
    <location>
        <begin position="297"/>
        <end position="712"/>
    </location>
</feature>
<evidence type="ECO:0000256" key="1">
    <source>
        <dbReference type="ARBA" id="ARBA00007983"/>
    </source>
</evidence>
<proteinExistence type="evidence at transcript level"/>
<feature type="active site" description="Schiff-base intermediate with substrate; via topaquinone" evidence="7">
    <location>
        <position position="463"/>
    </location>
</feature>
<dbReference type="Pfam" id="PF02727">
    <property type="entry name" value="Cu_amine_oxidN2"/>
    <property type="match status" value="1"/>
</dbReference>
<dbReference type="InterPro" id="IPR000269">
    <property type="entry name" value="Cu_amine_oxidase"/>
</dbReference>
<organism evidence="13">
    <name type="scientific">Picea sitchensis</name>
    <name type="common">Sitka spruce</name>
    <name type="synonym">Pinus sitchensis</name>
    <dbReference type="NCBI Taxonomy" id="3332"/>
    <lineage>
        <taxon>Eukaryota</taxon>
        <taxon>Viridiplantae</taxon>
        <taxon>Streptophyta</taxon>
        <taxon>Embryophyta</taxon>
        <taxon>Tracheophyta</taxon>
        <taxon>Spermatophyta</taxon>
        <taxon>Pinopsida</taxon>
        <taxon>Pinidae</taxon>
        <taxon>Conifers I</taxon>
        <taxon>Pinales</taxon>
        <taxon>Pinaceae</taxon>
        <taxon>Picea</taxon>
    </lineage>
</organism>
<dbReference type="PROSITE" id="PS01164">
    <property type="entry name" value="COPPER_AMINE_OXID_1"/>
    <property type="match status" value="1"/>
</dbReference>
<feature type="domain" description="Copper amine oxidase N2-terminal" evidence="11">
    <location>
        <begin position="83"/>
        <end position="166"/>
    </location>
</feature>
<dbReference type="EMBL" id="EF676278">
    <property type="protein sequence ID" value="ABR16191.1"/>
    <property type="molecule type" value="mRNA"/>
</dbReference>
<comment type="cofactor">
    <cofactor evidence="9">
        <name>Cu cation</name>
        <dbReference type="ChEBI" id="CHEBI:23378"/>
    </cofactor>
    <text evidence="9">Contains 1 topaquinone per subunit.</text>
</comment>
<evidence type="ECO:0000256" key="6">
    <source>
        <dbReference type="ARBA" id="ARBA00023157"/>
    </source>
</evidence>
<evidence type="ECO:0000259" key="11">
    <source>
        <dbReference type="Pfam" id="PF02727"/>
    </source>
</evidence>
<protein>
    <recommendedName>
        <fullName evidence="9">Amine oxidase</fullName>
        <ecNumber evidence="9">1.4.3.-</ecNumber>
    </recommendedName>
</protein>
<evidence type="ECO:0000259" key="12">
    <source>
        <dbReference type="Pfam" id="PF02728"/>
    </source>
</evidence>
<dbReference type="InterPro" id="IPR015802">
    <property type="entry name" value="Cu_amine_oxidase_N3"/>
</dbReference>
<dbReference type="InterPro" id="IPR015800">
    <property type="entry name" value="Cu_amine_oxidase_N2"/>
</dbReference>
<dbReference type="AlphaFoldDB" id="B8LKL1"/>